<evidence type="ECO:0000256" key="12">
    <source>
        <dbReference type="ARBA" id="ARBA00022840"/>
    </source>
</evidence>
<dbReference type="SUPFAM" id="SSF141734">
    <property type="entry name" value="HisI-like"/>
    <property type="match status" value="1"/>
</dbReference>
<dbReference type="STRING" id="526227.Mesil_2163"/>
<evidence type="ECO:0000256" key="3">
    <source>
        <dbReference type="ARBA" id="ARBA00004496"/>
    </source>
</evidence>
<evidence type="ECO:0000256" key="7">
    <source>
        <dbReference type="ARBA" id="ARBA00008299"/>
    </source>
</evidence>
<keyword evidence="18" id="KW-1185">Reference proteome</keyword>
<accession>D7BHU4</accession>
<comment type="subcellular location">
    <subcellularLocation>
        <location evidence="3 15">Cytoplasm</location>
    </subcellularLocation>
</comment>
<keyword evidence="13 15" id="KW-0368">Histidine biosynthesis</keyword>
<dbReference type="SUPFAM" id="SSF101386">
    <property type="entry name" value="all-alpha NTP pyrophosphatases"/>
    <property type="match status" value="1"/>
</dbReference>
<dbReference type="RefSeq" id="WP_013158582.1">
    <property type="nucleotide sequence ID" value="NC_014212.1"/>
</dbReference>
<keyword evidence="12 15" id="KW-0067">ATP-binding</keyword>
<feature type="region of interest" description="Phosphoribosyl-AMP cyclohydrolase" evidence="15">
    <location>
        <begin position="1"/>
        <end position="116"/>
    </location>
</feature>
<evidence type="ECO:0000256" key="2">
    <source>
        <dbReference type="ARBA" id="ARBA00001460"/>
    </source>
</evidence>
<dbReference type="NCBIfam" id="NF000768">
    <property type="entry name" value="PRK00051.1"/>
    <property type="match status" value="1"/>
</dbReference>
<dbReference type="FunFam" id="3.10.20.810:FF:000001">
    <property type="entry name" value="Histidine biosynthesis bifunctional protein HisIE"/>
    <property type="match status" value="1"/>
</dbReference>
<evidence type="ECO:0000256" key="8">
    <source>
        <dbReference type="ARBA" id="ARBA00022490"/>
    </source>
</evidence>
<evidence type="ECO:0000256" key="9">
    <source>
        <dbReference type="ARBA" id="ARBA00022605"/>
    </source>
</evidence>
<dbReference type="GO" id="GO:0004636">
    <property type="term" value="F:phosphoribosyl-ATP diphosphatase activity"/>
    <property type="evidence" value="ECO:0007669"/>
    <property type="project" value="UniProtKB-UniRule"/>
</dbReference>
<dbReference type="InterPro" id="IPR021130">
    <property type="entry name" value="PRib-ATP_PPHydrolase-like"/>
</dbReference>
<dbReference type="Gene3D" id="1.10.287.1080">
    <property type="entry name" value="MazG-like"/>
    <property type="match status" value="1"/>
</dbReference>
<dbReference type="CDD" id="cd11534">
    <property type="entry name" value="NTP-PPase_HisIE_like"/>
    <property type="match status" value="1"/>
</dbReference>
<comment type="catalytic activity">
    <reaction evidence="2 15">
        <text>1-(5-phospho-beta-D-ribosyl)-ATP + H2O = 1-(5-phospho-beta-D-ribosyl)-5'-AMP + diphosphate + H(+)</text>
        <dbReference type="Rhea" id="RHEA:22828"/>
        <dbReference type="ChEBI" id="CHEBI:15377"/>
        <dbReference type="ChEBI" id="CHEBI:15378"/>
        <dbReference type="ChEBI" id="CHEBI:33019"/>
        <dbReference type="ChEBI" id="CHEBI:59457"/>
        <dbReference type="ChEBI" id="CHEBI:73183"/>
        <dbReference type="EC" id="3.6.1.31"/>
    </reaction>
</comment>
<dbReference type="Pfam" id="PF01502">
    <property type="entry name" value="PRA-CH"/>
    <property type="match status" value="1"/>
</dbReference>
<comment type="similarity">
    <text evidence="6 15">In the C-terminal section; belongs to the PRA-PH family.</text>
</comment>
<evidence type="ECO:0000259" key="16">
    <source>
        <dbReference type="Pfam" id="PF01502"/>
    </source>
</evidence>
<dbReference type="UniPathway" id="UPA00031">
    <property type="reaction ID" value="UER00007"/>
</dbReference>
<gene>
    <name evidence="15" type="primary">hisI</name>
    <name evidence="15" type="synonym">hisIE</name>
    <name evidence="17" type="ordered locus">Mesil_2163</name>
</gene>
<dbReference type="EMBL" id="CP002042">
    <property type="protein sequence ID" value="ADH64034.1"/>
    <property type="molecule type" value="Genomic_DNA"/>
</dbReference>
<dbReference type="KEGG" id="msv:Mesil_2163"/>
<evidence type="ECO:0000256" key="15">
    <source>
        <dbReference type="HAMAP-Rule" id="MF_01019"/>
    </source>
</evidence>
<evidence type="ECO:0000256" key="10">
    <source>
        <dbReference type="ARBA" id="ARBA00022741"/>
    </source>
</evidence>
<evidence type="ECO:0000313" key="17">
    <source>
        <dbReference type="EMBL" id="ADH64034.1"/>
    </source>
</evidence>
<dbReference type="OrthoDB" id="9795769at2"/>
<dbReference type="Gene3D" id="3.10.20.810">
    <property type="entry name" value="Phosphoribosyl-AMP cyclohydrolase"/>
    <property type="match status" value="1"/>
</dbReference>
<organism evidence="17 18">
    <name type="scientific">Allomeiothermus silvanus (strain ATCC 700542 / DSM 9946 / NBRC 106475 / NCIMB 13440 / VI-R2)</name>
    <name type="common">Thermus silvanus</name>
    <dbReference type="NCBI Taxonomy" id="526227"/>
    <lineage>
        <taxon>Bacteria</taxon>
        <taxon>Thermotogati</taxon>
        <taxon>Deinococcota</taxon>
        <taxon>Deinococci</taxon>
        <taxon>Thermales</taxon>
        <taxon>Thermaceae</taxon>
        <taxon>Allomeiothermus</taxon>
    </lineage>
</organism>
<keyword evidence="10 15" id="KW-0547">Nucleotide-binding</keyword>
<dbReference type="InterPro" id="IPR002496">
    <property type="entry name" value="PRib_AMP_CycHydrolase_dom"/>
</dbReference>
<keyword evidence="9 15" id="KW-0028">Amino-acid biosynthesis</keyword>
<dbReference type="InterPro" id="IPR038019">
    <property type="entry name" value="PRib_AMP_CycHydrolase_sf"/>
</dbReference>
<dbReference type="eggNOG" id="COG0139">
    <property type="taxonomic scope" value="Bacteria"/>
</dbReference>
<dbReference type="Pfam" id="PF01503">
    <property type="entry name" value="PRA-PH"/>
    <property type="match status" value="1"/>
</dbReference>
<dbReference type="Proteomes" id="UP000001916">
    <property type="component" value="Chromosome"/>
</dbReference>
<evidence type="ECO:0000256" key="14">
    <source>
        <dbReference type="ARBA" id="ARBA00023268"/>
    </source>
</evidence>
<dbReference type="GO" id="GO:0000105">
    <property type="term" value="P:L-histidine biosynthetic process"/>
    <property type="evidence" value="ECO:0007669"/>
    <property type="project" value="UniProtKB-UniRule"/>
</dbReference>
<dbReference type="HAMAP" id="MF_01020">
    <property type="entry name" value="HisE"/>
    <property type="match status" value="1"/>
</dbReference>
<comment type="catalytic activity">
    <reaction evidence="1 15">
        <text>1-(5-phospho-beta-D-ribosyl)-5'-AMP + H2O = 1-(5-phospho-beta-D-ribosyl)-5-[(5-phospho-beta-D-ribosylamino)methylideneamino]imidazole-4-carboxamide</text>
        <dbReference type="Rhea" id="RHEA:20049"/>
        <dbReference type="ChEBI" id="CHEBI:15377"/>
        <dbReference type="ChEBI" id="CHEBI:58435"/>
        <dbReference type="ChEBI" id="CHEBI:59457"/>
        <dbReference type="EC" id="3.5.4.19"/>
    </reaction>
</comment>
<dbReference type="NCBIfam" id="TIGR03188">
    <property type="entry name" value="histidine_hisI"/>
    <property type="match status" value="1"/>
</dbReference>
<evidence type="ECO:0000256" key="6">
    <source>
        <dbReference type="ARBA" id="ARBA00007731"/>
    </source>
</evidence>
<evidence type="ECO:0000256" key="5">
    <source>
        <dbReference type="ARBA" id="ARBA00005204"/>
    </source>
</evidence>
<dbReference type="InterPro" id="IPR026660">
    <property type="entry name" value="PRA-CH"/>
</dbReference>
<dbReference type="GO" id="GO:0005524">
    <property type="term" value="F:ATP binding"/>
    <property type="evidence" value="ECO:0007669"/>
    <property type="project" value="UniProtKB-KW"/>
</dbReference>
<comment type="pathway">
    <text evidence="5 15">Amino-acid biosynthesis; L-histidine biosynthesis; L-histidine from 5-phospho-alpha-D-ribose 1-diphosphate: step 2/9.</text>
</comment>
<dbReference type="GO" id="GO:0004635">
    <property type="term" value="F:phosphoribosyl-AMP cyclohydrolase activity"/>
    <property type="evidence" value="ECO:0007669"/>
    <property type="project" value="UniProtKB-UniRule"/>
</dbReference>
<reference evidence="17 18" key="1">
    <citation type="journal article" date="2010" name="Stand. Genomic Sci.">
        <title>Complete genome sequence of Meiothermus silvanus type strain (VI-R2).</title>
        <authorList>
            <person name="Sikorski J."/>
            <person name="Tindall B.J."/>
            <person name="Lowry S."/>
            <person name="Lucas S."/>
            <person name="Nolan M."/>
            <person name="Copeland A."/>
            <person name="Glavina Del Rio T."/>
            <person name="Tice H."/>
            <person name="Cheng J.F."/>
            <person name="Han C."/>
            <person name="Pitluck S."/>
            <person name="Liolios K."/>
            <person name="Ivanova N."/>
            <person name="Mavromatis K."/>
            <person name="Mikhailova N."/>
            <person name="Pati A."/>
            <person name="Goodwin L."/>
            <person name="Chen A."/>
            <person name="Palaniappan K."/>
            <person name="Land M."/>
            <person name="Hauser L."/>
            <person name="Chang Y.J."/>
            <person name="Jeffries C.D."/>
            <person name="Rohde M."/>
            <person name="Goker M."/>
            <person name="Woyke T."/>
            <person name="Bristow J."/>
            <person name="Eisen J.A."/>
            <person name="Markowitz V."/>
            <person name="Hugenholtz P."/>
            <person name="Kyrpides N.C."/>
            <person name="Klenk H.P."/>
            <person name="Lapidus A."/>
        </authorList>
    </citation>
    <scope>NUCLEOTIDE SEQUENCE [LARGE SCALE GENOMIC DNA]</scope>
    <source>
        <strain evidence="18">ATCC 700542 / DSM 9946 / VI-R2</strain>
    </source>
</reference>
<protein>
    <recommendedName>
        <fullName evidence="15">Histidine biosynthesis bifunctional protein HisIE</fullName>
    </recommendedName>
    <domain>
        <recommendedName>
            <fullName evidence="15">Phosphoribosyl-AMP cyclohydrolase</fullName>
            <shortName evidence="15">PRA-CH</shortName>
            <ecNumber evidence="15">3.5.4.19</ecNumber>
        </recommendedName>
    </domain>
    <domain>
        <recommendedName>
            <fullName evidence="15">Phosphoribosyl-ATP pyrophosphatase</fullName>
            <shortName evidence="15">PRA-PH</shortName>
            <ecNumber evidence="15">3.6.1.31</ecNumber>
        </recommendedName>
    </domain>
</protein>
<dbReference type="EC" id="3.5.4.19" evidence="15"/>
<dbReference type="HAMAP" id="MF_01021">
    <property type="entry name" value="HisI"/>
    <property type="match status" value="1"/>
</dbReference>
<dbReference type="eggNOG" id="COG0140">
    <property type="taxonomic scope" value="Bacteria"/>
</dbReference>
<dbReference type="EC" id="3.6.1.31" evidence="15"/>
<feature type="domain" description="Phosphoribosyl-AMP cyclohydrolase" evidence="16">
    <location>
        <begin position="29"/>
        <end position="101"/>
    </location>
</feature>
<dbReference type="InterPro" id="IPR008179">
    <property type="entry name" value="HisE"/>
</dbReference>
<evidence type="ECO:0000256" key="11">
    <source>
        <dbReference type="ARBA" id="ARBA00022801"/>
    </source>
</evidence>
<sequence>MNIEEVHFDANGLVPVIVQDAVSGQVLTLAYANREALAKTLETRQSTFWSRSRGELWVKGAISGNTQEVLEVVLDCDQDAVLYRVIPTGPACHTGAETCFHHPVTAETAPPPLGEVLEKVYRTLRSRLRERPEGSYVVKMHDAGLDRILKKIGEEAGEVIIAAKNGSREELAWEASDLLFHLLFTLTELGLSPQDLARVLWERNQKSTSIPAEGG</sequence>
<dbReference type="PANTHER" id="PTHR42945">
    <property type="entry name" value="HISTIDINE BIOSYNTHESIS BIFUNCTIONAL PROTEIN"/>
    <property type="match status" value="1"/>
</dbReference>
<proteinExistence type="inferred from homology"/>
<comment type="similarity">
    <text evidence="7 15">In the N-terminal section; belongs to the PRA-CH family.</text>
</comment>
<evidence type="ECO:0000313" key="18">
    <source>
        <dbReference type="Proteomes" id="UP000001916"/>
    </source>
</evidence>
<dbReference type="NCBIfam" id="NF002747">
    <property type="entry name" value="PRK02759.1"/>
    <property type="match status" value="1"/>
</dbReference>
<dbReference type="GO" id="GO:0005737">
    <property type="term" value="C:cytoplasm"/>
    <property type="evidence" value="ECO:0007669"/>
    <property type="project" value="UniProtKB-SubCell"/>
</dbReference>
<dbReference type="PANTHER" id="PTHR42945:SF1">
    <property type="entry name" value="HISTIDINE BIOSYNTHESIS BIFUNCTIONAL PROTEIN HIS7"/>
    <property type="match status" value="1"/>
</dbReference>
<dbReference type="InterPro" id="IPR023019">
    <property type="entry name" value="His_synth_HisIE"/>
</dbReference>
<keyword evidence="14 15" id="KW-0511">Multifunctional enzyme</keyword>
<evidence type="ECO:0000256" key="1">
    <source>
        <dbReference type="ARBA" id="ARBA00000024"/>
    </source>
</evidence>
<feature type="region of interest" description="Phosphoribosyl-ATP pyrophosphohydrolase" evidence="15">
    <location>
        <begin position="117"/>
        <end position="215"/>
    </location>
</feature>
<dbReference type="AlphaFoldDB" id="D7BHU4"/>
<dbReference type="HAMAP" id="MF_01019">
    <property type="entry name" value="HisIE"/>
    <property type="match status" value="1"/>
</dbReference>
<evidence type="ECO:0000256" key="4">
    <source>
        <dbReference type="ARBA" id="ARBA00005169"/>
    </source>
</evidence>
<keyword evidence="11 15" id="KW-0378">Hydrolase</keyword>
<comment type="pathway">
    <text evidence="4 15">Amino-acid biosynthesis; L-histidine biosynthesis; L-histidine from 5-phospho-alpha-D-ribose 1-diphosphate: step 3/9.</text>
</comment>
<evidence type="ECO:0000256" key="13">
    <source>
        <dbReference type="ARBA" id="ARBA00023102"/>
    </source>
</evidence>
<keyword evidence="8 15" id="KW-0963">Cytoplasm</keyword>
<name>D7BHU4_ALLS1</name>
<dbReference type="HOGENOM" id="CLU_048577_3_1_0"/>